<feature type="compositionally biased region" description="Polar residues" evidence="1">
    <location>
        <begin position="75"/>
        <end position="86"/>
    </location>
</feature>
<protein>
    <submittedName>
        <fullName evidence="2">Uncharacterized protein</fullName>
    </submittedName>
</protein>
<organism evidence="2 3">
    <name type="scientific">Sclerotinia sclerotiorum (strain ATCC 18683 / 1980 / Ss-1)</name>
    <name type="common">White mold</name>
    <name type="synonym">Whetzelinia sclerotiorum</name>
    <dbReference type="NCBI Taxonomy" id="665079"/>
    <lineage>
        <taxon>Eukaryota</taxon>
        <taxon>Fungi</taxon>
        <taxon>Dikarya</taxon>
        <taxon>Ascomycota</taxon>
        <taxon>Pezizomycotina</taxon>
        <taxon>Leotiomycetes</taxon>
        <taxon>Helotiales</taxon>
        <taxon>Sclerotiniaceae</taxon>
        <taxon>Sclerotinia</taxon>
    </lineage>
</organism>
<dbReference type="AlphaFoldDB" id="A7FA56"/>
<dbReference type="GeneID" id="5480617"/>
<evidence type="ECO:0000256" key="1">
    <source>
        <dbReference type="SAM" id="MobiDB-lite"/>
    </source>
</evidence>
<sequence>MKETSNWKQLIWSGSEAETAAGMGVRDCRNNRIDTSSLIETWILIYVHGIKLVVKNKEIGEAHIKMNGHHHAESDPTTNDPTFLPN</sequence>
<feature type="region of interest" description="Disordered" evidence="1">
    <location>
        <begin position="65"/>
        <end position="86"/>
    </location>
</feature>
<evidence type="ECO:0000313" key="3">
    <source>
        <dbReference type="Proteomes" id="UP000001312"/>
    </source>
</evidence>
<dbReference type="RefSeq" id="XP_001584590.1">
    <property type="nucleotide sequence ID" value="XM_001584540.1"/>
</dbReference>
<reference evidence="3" key="1">
    <citation type="journal article" date="2011" name="PLoS Genet.">
        <title>Genomic analysis of the necrotrophic fungal pathogens Sclerotinia sclerotiorum and Botrytis cinerea.</title>
        <authorList>
            <person name="Amselem J."/>
            <person name="Cuomo C.A."/>
            <person name="van Kan J.A."/>
            <person name="Viaud M."/>
            <person name="Benito E.P."/>
            <person name="Couloux A."/>
            <person name="Coutinho P.M."/>
            <person name="de Vries R.P."/>
            <person name="Dyer P.S."/>
            <person name="Fillinger S."/>
            <person name="Fournier E."/>
            <person name="Gout L."/>
            <person name="Hahn M."/>
            <person name="Kohn L."/>
            <person name="Lapalu N."/>
            <person name="Plummer K.M."/>
            <person name="Pradier J.M."/>
            <person name="Quevillon E."/>
            <person name="Sharon A."/>
            <person name="Simon A."/>
            <person name="ten Have A."/>
            <person name="Tudzynski B."/>
            <person name="Tudzynski P."/>
            <person name="Wincker P."/>
            <person name="Andrew M."/>
            <person name="Anthouard V."/>
            <person name="Beever R.E."/>
            <person name="Beffa R."/>
            <person name="Benoit I."/>
            <person name="Bouzid O."/>
            <person name="Brault B."/>
            <person name="Chen Z."/>
            <person name="Choquer M."/>
            <person name="Collemare J."/>
            <person name="Cotton P."/>
            <person name="Danchin E.G."/>
            <person name="Da Silva C."/>
            <person name="Gautier A."/>
            <person name="Giraud C."/>
            <person name="Giraud T."/>
            <person name="Gonzalez C."/>
            <person name="Grossetete S."/>
            <person name="Guldener U."/>
            <person name="Henrissat B."/>
            <person name="Howlett B.J."/>
            <person name="Kodira C."/>
            <person name="Kretschmer M."/>
            <person name="Lappartient A."/>
            <person name="Leroch M."/>
            <person name="Levis C."/>
            <person name="Mauceli E."/>
            <person name="Neuveglise C."/>
            <person name="Oeser B."/>
            <person name="Pearson M."/>
            <person name="Poulain J."/>
            <person name="Poussereau N."/>
            <person name="Quesneville H."/>
            <person name="Rascle C."/>
            <person name="Schumacher J."/>
            <person name="Segurens B."/>
            <person name="Sexton A."/>
            <person name="Silva E."/>
            <person name="Sirven C."/>
            <person name="Soanes D.M."/>
            <person name="Talbot N.J."/>
            <person name="Templeton M."/>
            <person name="Yandava C."/>
            <person name="Yarden O."/>
            <person name="Zeng Q."/>
            <person name="Rollins J.A."/>
            <person name="Lebrun M.H."/>
            <person name="Dickman M."/>
        </authorList>
    </citation>
    <scope>NUCLEOTIDE SEQUENCE [LARGE SCALE GENOMIC DNA]</scope>
    <source>
        <strain evidence="3">ATCC 18683 / 1980 / Ss-1</strain>
    </source>
</reference>
<name>A7FA56_SCLS1</name>
<keyword evidence="3" id="KW-1185">Reference proteome</keyword>
<dbReference type="KEGG" id="ssl:SS1G_14487"/>
<proteinExistence type="predicted"/>
<dbReference type="Proteomes" id="UP000001312">
    <property type="component" value="Unassembled WGS sequence"/>
</dbReference>
<feature type="compositionally biased region" description="Basic and acidic residues" evidence="1">
    <location>
        <begin position="65"/>
        <end position="74"/>
    </location>
</feature>
<accession>A7FA56</accession>
<dbReference type="EMBL" id="CH476654">
    <property type="protein sequence ID" value="EDO00617.1"/>
    <property type="molecule type" value="Genomic_DNA"/>
</dbReference>
<evidence type="ECO:0000313" key="2">
    <source>
        <dbReference type="EMBL" id="EDO00617.1"/>
    </source>
</evidence>
<dbReference type="InParanoid" id="A7FA56"/>
<gene>
    <name evidence="2" type="ORF">SS1G_14487</name>
</gene>